<dbReference type="Proteomes" id="UP000220157">
    <property type="component" value="Unassembled WGS sequence"/>
</dbReference>
<dbReference type="AlphaFoldDB" id="A0A2A7A7Y1"/>
<organism evidence="1 2">
    <name type="scientific">Faecalibacterium prausnitzii</name>
    <dbReference type="NCBI Taxonomy" id="853"/>
    <lineage>
        <taxon>Bacteria</taxon>
        <taxon>Bacillati</taxon>
        <taxon>Bacillota</taxon>
        <taxon>Clostridia</taxon>
        <taxon>Eubacteriales</taxon>
        <taxon>Oscillospiraceae</taxon>
        <taxon>Faecalibacterium</taxon>
    </lineage>
</organism>
<name>A0A2A7A7Y1_9FIRM</name>
<reference evidence="1 2" key="1">
    <citation type="journal article" date="2017" name="Front. Microbiol.">
        <title>New Insights into the Diversity of the Genus Faecalibacterium.</title>
        <authorList>
            <person name="Benevides L."/>
            <person name="Burman S."/>
            <person name="Martin R."/>
            <person name="Robert V."/>
            <person name="Thomas M."/>
            <person name="Miquel S."/>
            <person name="Chain F."/>
            <person name="Sokol H."/>
            <person name="Bermudez-Humaran L.G."/>
            <person name="Morrison M."/>
            <person name="Langella P."/>
            <person name="Azevedo V.A."/>
            <person name="Chatel J.M."/>
            <person name="Soares S."/>
        </authorList>
    </citation>
    <scope>NUCLEOTIDE SEQUENCE [LARGE SCALE GENOMIC DNA]</scope>
    <source>
        <strain evidence="1 2">CNCM I 4573</strain>
    </source>
</reference>
<sequence length="264" mass="27713">MLAPFCIAAANGCFYGALDVPQHLPAHVADGCAEGVNTVWGGKLVDGSEVVLVEPPGRLNSAAFQQRVGDADCSSAFELHLHPGFIIIHQERTVNDGTDVPAVVVPVIRHQLPGNICKLLADTLPADAVGLIQHLRNRLHQIRAELPHLRVTGIAAHPGVRHIENVVQARESAGFVQQCNALGTPAHIAVHPVAPNVKFGAGGGIGPLGVDHQLVRKGVLVQSGCGSQVVCPAFPIPGQAVGCALGKGEIFFGFAWHSVPPFFF</sequence>
<accession>A0A2A7A7Y1</accession>
<comment type="caution">
    <text evidence="1">The sequence shown here is derived from an EMBL/GenBank/DDBJ whole genome shotgun (WGS) entry which is preliminary data.</text>
</comment>
<protein>
    <submittedName>
        <fullName evidence="1">Uncharacterized protein</fullName>
    </submittedName>
</protein>
<evidence type="ECO:0000313" key="1">
    <source>
        <dbReference type="EMBL" id="PDX75247.1"/>
    </source>
</evidence>
<evidence type="ECO:0000313" key="2">
    <source>
        <dbReference type="Proteomes" id="UP000220157"/>
    </source>
</evidence>
<proteinExistence type="predicted"/>
<gene>
    <name evidence="1" type="ORF">CGS56_09700</name>
</gene>
<dbReference type="EMBL" id="NMTW01000039">
    <property type="protein sequence ID" value="PDX75247.1"/>
    <property type="molecule type" value="Genomic_DNA"/>
</dbReference>